<name>A0ABX8R1U5_9ACTN</name>
<accession>A0ABX8R1U5</accession>
<dbReference type="InterPro" id="IPR032710">
    <property type="entry name" value="NTF2-like_dom_sf"/>
</dbReference>
<sequence length="144" mass="16096">MVLDQLIGHKATARRFLEEDRDGDRVAEYGELCTPDYVEHDPAMPRESVGLADARETYRGVAAAFGLRHSVEQLVAEGDLVCARFTVRGRHVGEYQGSAPTGRTFEVTGQVTLRFRDEKIAESWFNWDMQGMLEQLNGAFAASD</sequence>
<protein>
    <submittedName>
        <fullName evidence="1">Ester cyclase</fullName>
    </submittedName>
</protein>
<organism evidence="1 2">
    <name type="scientific">Actinomadura graeca</name>
    <dbReference type="NCBI Taxonomy" id="2750812"/>
    <lineage>
        <taxon>Bacteria</taxon>
        <taxon>Bacillati</taxon>
        <taxon>Actinomycetota</taxon>
        <taxon>Actinomycetes</taxon>
        <taxon>Streptosporangiales</taxon>
        <taxon>Thermomonosporaceae</taxon>
        <taxon>Actinomadura</taxon>
    </lineage>
</organism>
<dbReference type="EMBL" id="CP059572">
    <property type="protein sequence ID" value="QXJ24219.1"/>
    <property type="molecule type" value="Genomic_DNA"/>
</dbReference>
<evidence type="ECO:0000313" key="1">
    <source>
        <dbReference type="EMBL" id="QXJ24219.1"/>
    </source>
</evidence>
<gene>
    <name evidence="1" type="ORF">AGRA3207_005496</name>
</gene>
<dbReference type="PANTHER" id="PTHR38436:SF1">
    <property type="entry name" value="ESTER CYCLASE"/>
    <property type="match status" value="1"/>
</dbReference>
<proteinExistence type="predicted"/>
<dbReference type="Gene3D" id="3.10.450.50">
    <property type="match status" value="1"/>
</dbReference>
<reference evidence="1" key="1">
    <citation type="submission" date="2020-07" db="EMBL/GenBank/DDBJ databases">
        <authorList>
            <person name="Tarantini F.S."/>
            <person name="Hong K.W."/>
            <person name="Chan K.G."/>
        </authorList>
    </citation>
    <scope>NUCLEOTIDE SEQUENCE</scope>
    <source>
        <strain evidence="1">32-07</strain>
    </source>
</reference>
<dbReference type="PANTHER" id="PTHR38436">
    <property type="entry name" value="POLYKETIDE CYCLASE SNOAL-LIKE DOMAIN"/>
    <property type="match status" value="1"/>
</dbReference>
<dbReference type="RefSeq" id="WP_231329922.1">
    <property type="nucleotide sequence ID" value="NZ_CP059572.1"/>
</dbReference>
<dbReference type="Pfam" id="PF07366">
    <property type="entry name" value="SnoaL"/>
    <property type="match status" value="1"/>
</dbReference>
<dbReference type="InterPro" id="IPR009959">
    <property type="entry name" value="Cyclase_SnoaL-like"/>
</dbReference>
<dbReference type="Proteomes" id="UP001049518">
    <property type="component" value="Chromosome"/>
</dbReference>
<evidence type="ECO:0000313" key="2">
    <source>
        <dbReference type="Proteomes" id="UP001049518"/>
    </source>
</evidence>
<keyword evidence="2" id="KW-1185">Reference proteome</keyword>
<dbReference type="SUPFAM" id="SSF54427">
    <property type="entry name" value="NTF2-like"/>
    <property type="match status" value="1"/>
</dbReference>